<keyword evidence="2" id="KW-1185">Reference proteome</keyword>
<name>A0A1X6YLD0_9RHOB</name>
<accession>A0A1X6YLD0</accession>
<gene>
    <name evidence="1" type="ORF">ROH8110_00910</name>
</gene>
<proteinExistence type="predicted"/>
<organism evidence="1 2">
    <name type="scientific">Roseovarius halotolerans</name>
    <dbReference type="NCBI Taxonomy" id="505353"/>
    <lineage>
        <taxon>Bacteria</taxon>
        <taxon>Pseudomonadati</taxon>
        <taxon>Pseudomonadota</taxon>
        <taxon>Alphaproteobacteria</taxon>
        <taxon>Rhodobacterales</taxon>
        <taxon>Roseobacteraceae</taxon>
        <taxon>Roseovarius</taxon>
    </lineage>
</organism>
<evidence type="ECO:0000313" key="1">
    <source>
        <dbReference type="EMBL" id="SLN23000.1"/>
    </source>
</evidence>
<sequence>MRQTDALIASIFIASGATAQEPLSAIDWLDAPVSVSVAAPRVVPLDDMAVSDGVDTPEVAVMPLGSARSDSVGLLPANVTGLPVSLWQASTERAVTAQFARLAPEPLPAIQALYYTLLLAEAEAPADAGAGAGFLKARLAALERFGAVDPALALIERAGPATPALFDRWLDLALLVGTEDTPCKALADNPSLSQRYGARIFCTARAGDWQTAALLYETALALDLLSATEGDLLAQFLDPDMVENSHALAPASDMTPLLFRLYESVGEPLPTQGLPRAYAMADLRPSSGWKARIDAAERLTRTGALPPNRLLGLYTERSPAASGGVWARVAAMQAFDAALTNGQPDAIATALSEVWRLMREQRLSVSFAELYGKDLASLDGLPGPARALALRISLLSPEYETAAQGANPDDPAEAFLAGLARGAPPENLADTPLKQAVVRAFDATGPARTHAGMLEGDKLGQAILTAALQLDQAGPRGFDDISNSLATLRAVGLEDTARRAALQLLILERGT</sequence>
<evidence type="ECO:0000313" key="2">
    <source>
        <dbReference type="Proteomes" id="UP000193207"/>
    </source>
</evidence>
<dbReference type="Proteomes" id="UP000193207">
    <property type="component" value="Unassembled WGS sequence"/>
</dbReference>
<dbReference type="EMBL" id="FWFU01000001">
    <property type="protein sequence ID" value="SLN23000.1"/>
    <property type="molecule type" value="Genomic_DNA"/>
</dbReference>
<dbReference type="AlphaFoldDB" id="A0A1X6YLD0"/>
<protein>
    <submittedName>
        <fullName evidence="1">Uncharacterized protein</fullName>
    </submittedName>
</protein>
<dbReference type="RefSeq" id="WP_085816507.1">
    <property type="nucleotide sequence ID" value="NZ_FWFU01000001.1"/>
</dbReference>
<dbReference type="OrthoDB" id="7929427at2"/>
<reference evidence="1 2" key="1">
    <citation type="submission" date="2017-03" db="EMBL/GenBank/DDBJ databases">
        <authorList>
            <person name="Afonso C.L."/>
            <person name="Miller P.J."/>
            <person name="Scott M.A."/>
            <person name="Spackman E."/>
            <person name="Goraichik I."/>
            <person name="Dimitrov K.M."/>
            <person name="Suarez D.L."/>
            <person name="Swayne D.E."/>
        </authorList>
    </citation>
    <scope>NUCLEOTIDE SEQUENCE [LARGE SCALE GENOMIC DNA]</scope>
    <source>
        <strain evidence="1 2">CECT 8110</strain>
    </source>
</reference>